<dbReference type="InterPro" id="IPR003661">
    <property type="entry name" value="HisK_dim/P_dom"/>
</dbReference>
<dbReference type="Gene3D" id="1.10.10.60">
    <property type="entry name" value="Homeodomain-like"/>
    <property type="match status" value="1"/>
</dbReference>
<dbReference type="SMART" id="SM00388">
    <property type="entry name" value="HisKA"/>
    <property type="match status" value="1"/>
</dbReference>
<dbReference type="Gene3D" id="1.10.287.130">
    <property type="match status" value="1"/>
</dbReference>
<evidence type="ECO:0000256" key="2">
    <source>
        <dbReference type="ARBA" id="ARBA00012438"/>
    </source>
</evidence>
<evidence type="ECO:0000256" key="9">
    <source>
        <dbReference type="ARBA" id="ARBA00023015"/>
    </source>
</evidence>
<evidence type="ECO:0000256" key="7">
    <source>
        <dbReference type="ARBA" id="ARBA00022840"/>
    </source>
</evidence>
<dbReference type="Pfam" id="PF12833">
    <property type="entry name" value="HTH_18"/>
    <property type="match status" value="1"/>
</dbReference>
<dbReference type="InterPro" id="IPR001789">
    <property type="entry name" value="Sig_transdc_resp-reg_receiver"/>
</dbReference>
<evidence type="ECO:0000259" key="12">
    <source>
        <dbReference type="PROSITE" id="PS01124"/>
    </source>
</evidence>
<dbReference type="FunFam" id="3.30.565.10:FF:000037">
    <property type="entry name" value="Hybrid sensor histidine kinase/response regulator"/>
    <property type="match status" value="1"/>
</dbReference>
<dbReference type="InterPro" id="IPR011006">
    <property type="entry name" value="CheY-like_superfamily"/>
</dbReference>
<dbReference type="GO" id="GO:0043565">
    <property type="term" value="F:sequence-specific DNA binding"/>
    <property type="evidence" value="ECO:0007669"/>
    <property type="project" value="InterPro"/>
</dbReference>
<comment type="caution">
    <text evidence="15">The sequence shown here is derived from an EMBL/GenBank/DDBJ whole genome shotgun (WGS) entry which is preliminary data.</text>
</comment>
<evidence type="ECO:0000256" key="4">
    <source>
        <dbReference type="ARBA" id="ARBA00022679"/>
    </source>
</evidence>
<dbReference type="SMART" id="SM00387">
    <property type="entry name" value="HATPase_c"/>
    <property type="match status" value="1"/>
</dbReference>
<evidence type="ECO:0000259" key="14">
    <source>
        <dbReference type="PROSITE" id="PS50110"/>
    </source>
</evidence>
<feature type="domain" description="Histidine kinase" evidence="13">
    <location>
        <begin position="857"/>
        <end position="1072"/>
    </location>
</feature>
<dbReference type="Gene3D" id="2.130.10.10">
    <property type="entry name" value="YVTN repeat-like/Quinoprotein amine dehydrogenase"/>
    <property type="match status" value="2"/>
</dbReference>
<dbReference type="SUPFAM" id="SSF46689">
    <property type="entry name" value="Homeodomain-like"/>
    <property type="match status" value="1"/>
</dbReference>
<keyword evidence="10" id="KW-0804">Transcription</keyword>
<keyword evidence="7" id="KW-0067">ATP-binding</keyword>
<dbReference type="PRINTS" id="PR00344">
    <property type="entry name" value="BCTRLSENSOR"/>
</dbReference>
<dbReference type="InterPro" id="IPR036890">
    <property type="entry name" value="HATPase_C_sf"/>
</dbReference>
<dbReference type="InterPro" id="IPR005467">
    <property type="entry name" value="His_kinase_dom"/>
</dbReference>
<dbReference type="PANTHER" id="PTHR43547:SF2">
    <property type="entry name" value="HYBRID SIGNAL TRANSDUCTION HISTIDINE KINASE C"/>
    <property type="match status" value="1"/>
</dbReference>
<evidence type="ECO:0000313" key="15">
    <source>
        <dbReference type="EMBL" id="PWJ41795.1"/>
    </source>
</evidence>
<dbReference type="Gene3D" id="3.40.50.2300">
    <property type="match status" value="1"/>
</dbReference>
<dbReference type="CDD" id="cd17574">
    <property type="entry name" value="REC_OmpR"/>
    <property type="match status" value="1"/>
</dbReference>
<name>A0A315Z8A0_SEDFL</name>
<keyword evidence="8" id="KW-0902">Two-component regulatory system</keyword>
<dbReference type="InterPro" id="IPR003594">
    <property type="entry name" value="HATPase_dom"/>
</dbReference>
<dbReference type="Gene3D" id="2.60.40.10">
    <property type="entry name" value="Immunoglobulins"/>
    <property type="match status" value="1"/>
</dbReference>
<dbReference type="GO" id="GO:0003700">
    <property type="term" value="F:DNA-binding transcription factor activity"/>
    <property type="evidence" value="ECO:0007669"/>
    <property type="project" value="InterPro"/>
</dbReference>
<dbReference type="CDD" id="cd00075">
    <property type="entry name" value="HATPase"/>
    <property type="match status" value="1"/>
</dbReference>
<dbReference type="SMART" id="SM00448">
    <property type="entry name" value="REC"/>
    <property type="match status" value="1"/>
</dbReference>
<evidence type="ECO:0000256" key="5">
    <source>
        <dbReference type="ARBA" id="ARBA00022741"/>
    </source>
</evidence>
<dbReference type="Proteomes" id="UP000245535">
    <property type="component" value="Unassembled WGS sequence"/>
</dbReference>
<dbReference type="InterPro" id="IPR036097">
    <property type="entry name" value="HisK_dim/P_sf"/>
</dbReference>
<dbReference type="PROSITE" id="PS01124">
    <property type="entry name" value="HTH_ARAC_FAMILY_2"/>
    <property type="match status" value="1"/>
</dbReference>
<dbReference type="Pfam" id="PF00072">
    <property type="entry name" value="Response_reg"/>
    <property type="match status" value="1"/>
</dbReference>
<evidence type="ECO:0000256" key="3">
    <source>
        <dbReference type="ARBA" id="ARBA00022553"/>
    </source>
</evidence>
<dbReference type="CDD" id="cd00082">
    <property type="entry name" value="HisKA"/>
    <property type="match status" value="1"/>
</dbReference>
<dbReference type="Pfam" id="PF02518">
    <property type="entry name" value="HATPase_c"/>
    <property type="match status" value="1"/>
</dbReference>
<dbReference type="Pfam" id="PF07495">
    <property type="entry name" value="Y_Y_Y"/>
    <property type="match status" value="1"/>
</dbReference>
<evidence type="ECO:0000256" key="11">
    <source>
        <dbReference type="PROSITE-ProRule" id="PRU00169"/>
    </source>
</evidence>
<evidence type="ECO:0000256" key="6">
    <source>
        <dbReference type="ARBA" id="ARBA00022777"/>
    </source>
</evidence>
<dbReference type="GO" id="GO:0005524">
    <property type="term" value="F:ATP binding"/>
    <property type="evidence" value="ECO:0007669"/>
    <property type="project" value="UniProtKB-KW"/>
</dbReference>
<evidence type="ECO:0000259" key="13">
    <source>
        <dbReference type="PROSITE" id="PS50109"/>
    </source>
</evidence>
<organism evidence="15 16">
    <name type="scientific">Sediminitomix flava</name>
    <dbReference type="NCBI Taxonomy" id="379075"/>
    <lineage>
        <taxon>Bacteria</taxon>
        <taxon>Pseudomonadati</taxon>
        <taxon>Bacteroidota</taxon>
        <taxon>Cytophagia</taxon>
        <taxon>Cytophagales</taxon>
        <taxon>Flammeovirgaceae</taxon>
        <taxon>Sediminitomix</taxon>
    </lineage>
</organism>
<keyword evidence="5" id="KW-0547">Nucleotide-binding</keyword>
<proteinExistence type="predicted"/>
<dbReference type="GO" id="GO:0000155">
    <property type="term" value="F:phosphorelay sensor kinase activity"/>
    <property type="evidence" value="ECO:0007669"/>
    <property type="project" value="InterPro"/>
</dbReference>
<dbReference type="PROSITE" id="PS50109">
    <property type="entry name" value="HIS_KIN"/>
    <property type="match status" value="1"/>
</dbReference>
<accession>A0A315Z8A0</accession>
<dbReference type="InterPro" id="IPR004358">
    <property type="entry name" value="Sig_transdc_His_kin-like_C"/>
</dbReference>
<dbReference type="SUPFAM" id="SSF52172">
    <property type="entry name" value="CheY-like"/>
    <property type="match status" value="1"/>
</dbReference>
<keyword evidence="3 11" id="KW-0597">Phosphoprotein</keyword>
<protein>
    <recommendedName>
        <fullName evidence="2">histidine kinase</fullName>
        <ecNumber evidence="2">2.7.13.3</ecNumber>
    </recommendedName>
</protein>
<evidence type="ECO:0000256" key="8">
    <source>
        <dbReference type="ARBA" id="ARBA00023012"/>
    </source>
</evidence>
<dbReference type="SUPFAM" id="SSF63829">
    <property type="entry name" value="Calcium-dependent phosphotriesterase"/>
    <property type="match status" value="1"/>
</dbReference>
<evidence type="ECO:0000256" key="10">
    <source>
        <dbReference type="ARBA" id="ARBA00023163"/>
    </source>
</evidence>
<dbReference type="SUPFAM" id="SSF55874">
    <property type="entry name" value="ATPase domain of HSP90 chaperone/DNA topoisomerase II/histidine kinase"/>
    <property type="match status" value="1"/>
</dbReference>
<dbReference type="RefSeq" id="WP_109618130.1">
    <property type="nucleotide sequence ID" value="NZ_QGDO01000003.1"/>
</dbReference>
<dbReference type="InterPro" id="IPR018060">
    <property type="entry name" value="HTH_AraC"/>
</dbReference>
<dbReference type="InterPro" id="IPR011123">
    <property type="entry name" value="Y_Y_Y"/>
</dbReference>
<keyword evidence="6 15" id="KW-0418">Kinase</keyword>
<reference evidence="15 16" key="1">
    <citation type="submission" date="2018-03" db="EMBL/GenBank/DDBJ databases">
        <title>Genomic Encyclopedia of Archaeal and Bacterial Type Strains, Phase II (KMG-II): from individual species to whole genera.</title>
        <authorList>
            <person name="Goeker M."/>
        </authorList>
    </citation>
    <scope>NUCLEOTIDE SEQUENCE [LARGE SCALE GENOMIC DNA]</scope>
    <source>
        <strain evidence="15 16">DSM 28229</strain>
    </source>
</reference>
<dbReference type="Pfam" id="PF00512">
    <property type="entry name" value="HisKA"/>
    <property type="match status" value="1"/>
</dbReference>
<dbReference type="InterPro" id="IPR015943">
    <property type="entry name" value="WD40/YVTN_repeat-like_dom_sf"/>
</dbReference>
<gene>
    <name evidence="15" type="ORF">BC781_10345</name>
</gene>
<dbReference type="SMART" id="SM00342">
    <property type="entry name" value="HTH_ARAC"/>
    <property type="match status" value="1"/>
</dbReference>
<dbReference type="PROSITE" id="PS50110">
    <property type="entry name" value="RESPONSE_REGULATORY"/>
    <property type="match status" value="1"/>
</dbReference>
<keyword evidence="9" id="KW-0805">Transcription regulation</keyword>
<dbReference type="Gene3D" id="3.30.565.10">
    <property type="entry name" value="Histidine kinase-like ATPase, C-terminal domain"/>
    <property type="match status" value="1"/>
</dbReference>
<dbReference type="Pfam" id="PF07494">
    <property type="entry name" value="Reg_prop"/>
    <property type="match status" value="1"/>
</dbReference>
<sequence>MTSLERMIRHITFSIVLFFGLILNVEAQKQETEIDISKHLTSEHGLSHFGITSLLEDHLGLVWAGTFKGLNLYDGYEFKTFYTSTDSGLVSNRIQSLYQDENQNIIIGTEQGVSLYNYEKQSFKVIYSPHDQSNAHQGPFVNEILETEKFIICNTNLNGLFLFKKEDYTFYKKILPPFNSSTSFQSFRASKLDENHVLLASNLGLFSLQLDTEKFERVLPTALDYCLDVAYDGQQFIYALGFESLKVFRVHTNEDGLTFSFVQEALMGEFFSKLQISEEGNLWLLKNNNVLAEVQCTDSLINIDEEFIKYTFSNEFTRLSDIVLDKEGGWVGSYNQGLFKFRSKKRPFLNSDLKSKGINESSQVLSLLTLDKESILVTLNANDLKVFNTVTKQIQEIKSPAINNQNISKVLKDSNGDIWGGSRRLGIFRKKSIGKEWVQIRSEKYPFLEREAVRYFAEDRAGNIWVAGLNALYRFQLDQNRNISSVEIIDKLGEEPYTNSLVVQVIYPDPLEDCLWIGTKSKGLYKLNYHSSLADENQSIRLDLGDGETKQGLSITSIQRAENGILWFGSLEGGISKLEQEHGKVFCKTYTESNGLDDNDVMSFQFDEKGHLWIATNKGINEFNPETEVFRNYTTDDGLIPASFEVTSTKLANGMMVFGGNNGICYFHPNSIPTESPIPSLLFGDLKIHNKIVKVGAKAHEHVILQKPLNQSPKIELAYNESSISVEVISLHYSNTENHQIRYRLLPEDENWFVTSSKNKIINFSLLPPGEYTLQVANSNSRNEWSEVRALDIVVKPAYWLSPTAKVIYFLLAVIVLMVIMRVILHTKGLQHKLQLEHLEKTRLAELDAARLKLFMNISHEFRTPLTLITGPISVLRKMFETNKDAFQHIDLIQRQAKKMFQLVEQVHDIRKADENILKLHIASFDFTDFIFDIKRDFEKLAQDTGKELRLIGDGNQLFVMADEQKLEVVFNNLLNNAFKFTHAEDSITIRYTAKTDGLYFSVEDTGAGIPEEDLEHLFERFYQSNSEESYGGTGIGLELTKMLVEMHYGQIHVDSELGKGTKFEIFLPISVNKTDTLSAQKLEEILKAENHEERQRIVKKDAIDLTNLIKNEAHKNLTIYYVEDNIDLRNFVGNILEGYFKIVPFTNGKECMEALEKEWPDLILSDILMPKMNGLELCKLVKSDIKTSHIPVVLLTSRTSTDERIEGLEVGADTYISKPFEMKHLIASIQNVLNNRQKLRERFQVAYPIPLDKKQQSETDHIFLERLYKLLEENLSNEDIDLEEFAKELFMSRSQFFRKVKSITNSTPQEIIRSFKLKKASEYLSDGKYTVADVVVKTGFKSRTHFSKLFKEHFGQTPSQFAKQK</sequence>
<dbReference type="EMBL" id="QGDO01000003">
    <property type="protein sequence ID" value="PWJ41795.1"/>
    <property type="molecule type" value="Genomic_DNA"/>
</dbReference>
<dbReference type="InterPro" id="IPR009057">
    <property type="entry name" value="Homeodomain-like_sf"/>
</dbReference>
<dbReference type="InterPro" id="IPR013783">
    <property type="entry name" value="Ig-like_fold"/>
</dbReference>
<keyword evidence="16" id="KW-1185">Reference proteome</keyword>
<comment type="catalytic activity">
    <reaction evidence="1">
        <text>ATP + protein L-histidine = ADP + protein N-phospho-L-histidine.</text>
        <dbReference type="EC" id="2.7.13.3"/>
    </reaction>
</comment>
<dbReference type="InterPro" id="IPR011110">
    <property type="entry name" value="Reg_prop"/>
</dbReference>
<evidence type="ECO:0000256" key="1">
    <source>
        <dbReference type="ARBA" id="ARBA00000085"/>
    </source>
</evidence>
<dbReference type="EC" id="2.7.13.3" evidence="2"/>
<feature type="domain" description="Response regulatory" evidence="14">
    <location>
        <begin position="1119"/>
        <end position="1234"/>
    </location>
</feature>
<evidence type="ECO:0000313" key="16">
    <source>
        <dbReference type="Proteomes" id="UP000245535"/>
    </source>
</evidence>
<dbReference type="PANTHER" id="PTHR43547">
    <property type="entry name" value="TWO-COMPONENT HISTIDINE KINASE"/>
    <property type="match status" value="1"/>
</dbReference>
<feature type="modified residue" description="4-aspartylphosphate" evidence="11">
    <location>
        <position position="1167"/>
    </location>
</feature>
<keyword evidence="4" id="KW-0808">Transferase</keyword>
<dbReference type="SUPFAM" id="SSF47384">
    <property type="entry name" value="Homodimeric domain of signal transducing histidine kinase"/>
    <property type="match status" value="1"/>
</dbReference>
<dbReference type="OrthoDB" id="972371at2"/>
<feature type="domain" description="HTH araC/xylS-type" evidence="12">
    <location>
        <begin position="1266"/>
        <end position="1365"/>
    </location>
</feature>